<dbReference type="GeneID" id="28975971"/>
<dbReference type="EMBL" id="KQ474073">
    <property type="protein sequence ID" value="KPV78377.1"/>
    <property type="molecule type" value="Genomic_DNA"/>
</dbReference>
<protein>
    <submittedName>
        <fullName evidence="2">Uncharacterized protein</fullName>
    </submittedName>
</protein>
<reference evidence="2 3" key="1">
    <citation type="journal article" date="2015" name="Front. Microbiol.">
        <title>Genome sequence of the plant growth promoting endophytic yeast Rhodotorula graminis WP1.</title>
        <authorList>
            <person name="Firrincieli A."/>
            <person name="Otillar R."/>
            <person name="Salamov A."/>
            <person name="Schmutz J."/>
            <person name="Khan Z."/>
            <person name="Redman R.S."/>
            <person name="Fleck N.D."/>
            <person name="Lindquist E."/>
            <person name="Grigoriev I.V."/>
            <person name="Doty S.L."/>
        </authorList>
    </citation>
    <scope>NUCLEOTIDE SEQUENCE [LARGE SCALE GENOMIC DNA]</scope>
    <source>
        <strain evidence="2 3">WP1</strain>
    </source>
</reference>
<feature type="compositionally biased region" description="Basic and acidic residues" evidence="1">
    <location>
        <begin position="451"/>
        <end position="463"/>
    </location>
</feature>
<dbReference type="OMA" id="VAWWVSS"/>
<dbReference type="Proteomes" id="UP000053890">
    <property type="component" value="Unassembled WGS sequence"/>
</dbReference>
<feature type="compositionally biased region" description="Polar residues" evidence="1">
    <location>
        <begin position="302"/>
        <end position="321"/>
    </location>
</feature>
<feature type="compositionally biased region" description="Polar residues" evidence="1">
    <location>
        <begin position="1"/>
        <end position="13"/>
    </location>
</feature>
<name>A0A194SCR1_RHOGW</name>
<accession>A0A194SCR1</accession>
<organism evidence="2 3">
    <name type="scientific">Rhodotorula graminis (strain WP1)</name>
    <dbReference type="NCBI Taxonomy" id="578459"/>
    <lineage>
        <taxon>Eukaryota</taxon>
        <taxon>Fungi</taxon>
        <taxon>Dikarya</taxon>
        <taxon>Basidiomycota</taxon>
        <taxon>Pucciniomycotina</taxon>
        <taxon>Microbotryomycetes</taxon>
        <taxon>Sporidiobolales</taxon>
        <taxon>Sporidiobolaceae</taxon>
        <taxon>Rhodotorula</taxon>
    </lineage>
</organism>
<feature type="compositionally biased region" description="Low complexity" evidence="1">
    <location>
        <begin position="81"/>
        <end position="92"/>
    </location>
</feature>
<feature type="region of interest" description="Disordered" evidence="1">
    <location>
        <begin position="280"/>
        <end position="386"/>
    </location>
</feature>
<feature type="region of interest" description="Disordered" evidence="1">
    <location>
        <begin position="436"/>
        <end position="471"/>
    </location>
</feature>
<evidence type="ECO:0000313" key="2">
    <source>
        <dbReference type="EMBL" id="KPV78377.1"/>
    </source>
</evidence>
<gene>
    <name evidence="2" type="ORF">RHOBADRAFT_50850</name>
</gene>
<feature type="region of interest" description="Disordered" evidence="1">
    <location>
        <begin position="1"/>
        <end position="24"/>
    </location>
</feature>
<feature type="region of interest" description="Disordered" evidence="1">
    <location>
        <begin position="124"/>
        <end position="158"/>
    </location>
</feature>
<keyword evidence="3" id="KW-1185">Reference proteome</keyword>
<proteinExistence type="predicted"/>
<dbReference type="AlphaFoldDB" id="A0A194SCR1"/>
<dbReference type="RefSeq" id="XP_018274426.1">
    <property type="nucleotide sequence ID" value="XM_018415523.1"/>
</dbReference>
<feature type="region of interest" description="Disordered" evidence="1">
    <location>
        <begin position="52"/>
        <end position="71"/>
    </location>
</feature>
<sequence length="471" mass="47781">MDRSFGASTSVLHTPSPLDRRSGSTTLLSHAQLAQSISPSALSTAGTTTTVQPLSFNPGTVPIRSTTSTLTPSSLKTVRFSPAAAHSSAPASRIQGFATPPRTYSSPSLLRTAAANSSAAYGLGSSAVATPPPQTGQADQQQHQGQQVQHQQSPHSASKLRLPHLPVQAALAKSSSAVHAVQDQLHHAGNVVHSAKHKLDAVPLGRGETARRLRVNAVLLVAWWVSSRTTVYRFAAGHLVAAAPQLDTPLHVCETLLLLLLCYNIIDSLRTLNQLSSLPSASTTVAPIPGASPSRPTALRAASSSSSFGTPVRSSPKTRASPSPFKAGAAGSPSTATATTPGGSRLRGTPQSPFRASALASPSPPTPQTPTSALRSVGGGGKGADGETAAAAAAAALRRSLGRSAGAQGAGAGSPSEGASDEVSVALLAYEARHAGDVSLGGGGGGVDSPRSIKVESREDVERLFGSSEQQ</sequence>
<dbReference type="OrthoDB" id="2538259at2759"/>
<evidence type="ECO:0000256" key="1">
    <source>
        <dbReference type="SAM" id="MobiDB-lite"/>
    </source>
</evidence>
<feature type="compositionally biased region" description="Low complexity" evidence="1">
    <location>
        <begin position="327"/>
        <end position="344"/>
    </location>
</feature>
<feature type="compositionally biased region" description="Low complexity" evidence="1">
    <location>
        <begin position="135"/>
        <end position="157"/>
    </location>
</feature>
<evidence type="ECO:0000313" key="3">
    <source>
        <dbReference type="Proteomes" id="UP000053890"/>
    </source>
</evidence>
<feature type="region of interest" description="Disordered" evidence="1">
    <location>
        <begin position="81"/>
        <end position="106"/>
    </location>
</feature>